<name>A0A315ZFV7_SEDFL</name>
<proteinExistence type="predicted"/>
<dbReference type="OrthoDB" id="978359at2"/>
<protein>
    <submittedName>
        <fullName evidence="2">Uncharacterized protein</fullName>
    </submittedName>
</protein>
<dbReference type="EMBL" id="QGDO01000001">
    <property type="protein sequence ID" value="PWJ44020.1"/>
    <property type="molecule type" value="Genomic_DNA"/>
</dbReference>
<dbReference type="PANTHER" id="PTHR47380:SF4">
    <property type="entry name" value="OS02G0533000 PROTEIN"/>
    <property type="match status" value="1"/>
</dbReference>
<evidence type="ECO:0000313" key="3">
    <source>
        <dbReference type="Proteomes" id="UP000245535"/>
    </source>
</evidence>
<evidence type="ECO:0000313" key="2">
    <source>
        <dbReference type="EMBL" id="PWJ44020.1"/>
    </source>
</evidence>
<feature type="transmembrane region" description="Helical" evidence="1">
    <location>
        <begin position="92"/>
        <end position="125"/>
    </location>
</feature>
<organism evidence="2 3">
    <name type="scientific">Sediminitomix flava</name>
    <dbReference type="NCBI Taxonomy" id="379075"/>
    <lineage>
        <taxon>Bacteria</taxon>
        <taxon>Pseudomonadati</taxon>
        <taxon>Bacteroidota</taxon>
        <taxon>Cytophagia</taxon>
        <taxon>Cytophagales</taxon>
        <taxon>Flammeovirgaceae</taxon>
        <taxon>Sediminitomix</taxon>
    </lineage>
</organism>
<keyword evidence="1" id="KW-1133">Transmembrane helix</keyword>
<feature type="transmembrane region" description="Helical" evidence="1">
    <location>
        <begin position="305"/>
        <end position="323"/>
    </location>
</feature>
<dbReference type="RefSeq" id="WP_109615543.1">
    <property type="nucleotide sequence ID" value="NZ_QGDO01000001.1"/>
</dbReference>
<feature type="transmembrane region" description="Helical" evidence="1">
    <location>
        <begin position="145"/>
        <end position="163"/>
    </location>
</feature>
<dbReference type="InterPro" id="IPR044200">
    <property type="entry name" value="At5g03900-like"/>
</dbReference>
<comment type="caution">
    <text evidence="2">The sequence shown here is derived from an EMBL/GenBank/DDBJ whole genome shotgun (WGS) entry which is preliminary data.</text>
</comment>
<dbReference type="Proteomes" id="UP000245535">
    <property type="component" value="Unassembled WGS sequence"/>
</dbReference>
<keyword evidence="1" id="KW-0812">Transmembrane</keyword>
<sequence>MSHQESTNQIVKKIESSISKGKSKKITLGDVVSFTGNNTDEAKYALDKMLEKYHCQLQVTDEGGLIYNFGDALRLRNSKTLKEKWEDVKGYLWEFFVLFFKVWIALMLVVYFVIFLALLVASIVLQFSGSSDDDDRGSSGQGVSISPTMMFFMTDLLRGFNLMTMFRGERYRYEQTHREHKVKNKKSFLQSVYDFVFGPPSAPKDPLLQHKKMANFIRENKGVAIETEATALTGFTGERAADFYSDVIVRFGGEPQIHDKGVLFAKFEELKLSSSQAYDEAYQWFWDQSSKIPNLTGNSSSTNTWIVGINLFNLLASVYILNASYDPELYQAIGEQVNTVRVFLGWIPMAFSFVFFAVPGLRYWSMKKKKHKEQKDAVRKELFQIIFTESDAVIERSYLIKNAEIAGEDLSESFIEDVVEEVALDLEADVNVDQEGRTVYDFSILKDKVKIVESIRQQEAL</sequence>
<accession>A0A315ZFV7</accession>
<evidence type="ECO:0000256" key="1">
    <source>
        <dbReference type="SAM" id="Phobius"/>
    </source>
</evidence>
<keyword evidence="3" id="KW-1185">Reference proteome</keyword>
<dbReference type="PANTHER" id="PTHR47380">
    <property type="entry name" value="OS02G0533000 PROTEIN"/>
    <property type="match status" value="1"/>
</dbReference>
<keyword evidence="1" id="KW-0472">Membrane</keyword>
<reference evidence="2 3" key="1">
    <citation type="submission" date="2018-03" db="EMBL/GenBank/DDBJ databases">
        <title>Genomic Encyclopedia of Archaeal and Bacterial Type Strains, Phase II (KMG-II): from individual species to whole genera.</title>
        <authorList>
            <person name="Goeker M."/>
        </authorList>
    </citation>
    <scope>NUCLEOTIDE SEQUENCE [LARGE SCALE GENOMIC DNA]</scope>
    <source>
        <strain evidence="2 3">DSM 28229</strain>
    </source>
</reference>
<dbReference type="AlphaFoldDB" id="A0A315ZFV7"/>
<gene>
    <name evidence="2" type="ORF">BC781_101370</name>
</gene>
<feature type="transmembrane region" description="Helical" evidence="1">
    <location>
        <begin position="343"/>
        <end position="364"/>
    </location>
</feature>